<evidence type="ECO:0000313" key="2">
    <source>
        <dbReference type="Proteomes" id="UP000295620"/>
    </source>
</evidence>
<accession>A0A4R6T3Q2</accession>
<evidence type="ECO:0000313" key="1">
    <source>
        <dbReference type="EMBL" id="TDQ12170.1"/>
    </source>
</evidence>
<sequence length="129" mass="15039">MFIEKNAMTLQEKFEEIIKIDQQISTLEYEIDQLSQKKYNLKGQIVDVKHAQIILDEKNSIISTKNEIEELAAKRDELSNYIIDELNLIEIEKVSIRVEDSYWTVCKTTEAVNNGLYDVNEATLTYFIS</sequence>
<dbReference type="EMBL" id="SNYC01000003">
    <property type="protein sequence ID" value="TDQ12170.1"/>
    <property type="molecule type" value="Genomic_DNA"/>
</dbReference>
<name>A0A4R6T3Q2_9SPHI</name>
<comment type="caution">
    <text evidence="1">The sequence shown here is derived from an EMBL/GenBank/DDBJ whole genome shotgun (WGS) entry which is preliminary data.</text>
</comment>
<proteinExistence type="predicted"/>
<keyword evidence="2" id="KW-1185">Reference proteome</keyword>
<dbReference type="RefSeq" id="WP_133575179.1">
    <property type="nucleotide sequence ID" value="NZ_SNYC01000003.1"/>
</dbReference>
<protein>
    <submittedName>
        <fullName evidence="1">Uncharacterized protein</fullName>
    </submittedName>
</protein>
<organism evidence="1 2">
    <name type="scientific">Pedobacter metabolipauper</name>
    <dbReference type="NCBI Taxonomy" id="425513"/>
    <lineage>
        <taxon>Bacteria</taxon>
        <taxon>Pseudomonadati</taxon>
        <taxon>Bacteroidota</taxon>
        <taxon>Sphingobacteriia</taxon>
        <taxon>Sphingobacteriales</taxon>
        <taxon>Sphingobacteriaceae</taxon>
        <taxon>Pedobacter</taxon>
    </lineage>
</organism>
<reference evidence="1 2" key="1">
    <citation type="submission" date="2019-03" db="EMBL/GenBank/DDBJ databases">
        <title>Genomic Encyclopedia of Archaeal and Bacterial Type Strains, Phase II (KMG-II): from individual species to whole genera.</title>
        <authorList>
            <person name="Goeker M."/>
        </authorList>
    </citation>
    <scope>NUCLEOTIDE SEQUENCE [LARGE SCALE GENOMIC DNA]</scope>
    <source>
        <strain evidence="1 2">DSM 19035</strain>
    </source>
</reference>
<dbReference type="Proteomes" id="UP000295620">
    <property type="component" value="Unassembled WGS sequence"/>
</dbReference>
<gene>
    <name evidence="1" type="ORF">ATK78_1302</name>
</gene>
<dbReference type="AlphaFoldDB" id="A0A4R6T3Q2"/>